<evidence type="ECO:0000259" key="11">
    <source>
        <dbReference type="Pfam" id="PF22692"/>
    </source>
</evidence>
<protein>
    <recommendedName>
        <fullName evidence="3 7">Flagellar basal-body rod protein FlgG</fullName>
    </recommendedName>
    <alternativeName>
        <fullName evidence="6 8">Distal rod protein</fullName>
    </alternativeName>
</protein>
<organism evidence="12 13">
    <name type="scientific">Parendozoicomonas haliclonae</name>
    <dbReference type="NCBI Taxonomy" id="1960125"/>
    <lineage>
        <taxon>Bacteria</taxon>
        <taxon>Pseudomonadati</taxon>
        <taxon>Pseudomonadota</taxon>
        <taxon>Gammaproteobacteria</taxon>
        <taxon>Oceanospirillales</taxon>
        <taxon>Endozoicomonadaceae</taxon>
        <taxon>Parendozoicomonas</taxon>
    </lineage>
</organism>
<evidence type="ECO:0000256" key="1">
    <source>
        <dbReference type="ARBA" id="ARBA00004117"/>
    </source>
</evidence>
<dbReference type="PANTHER" id="PTHR30435">
    <property type="entry name" value="FLAGELLAR PROTEIN"/>
    <property type="match status" value="1"/>
</dbReference>
<name>A0A1X7AN06_9GAMM</name>
<keyword evidence="13" id="KW-1185">Reference proteome</keyword>
<evidence type="ECO:0000256" key="4">
    <source>
        <dbReference type="ARBA" id="ARBA00023143"/>
    </source>
</evidence>
<evidence type="ECO:0000256" key="7">
    <source>
        <dbReference type="NCBIfam" id="TIGR02488"/>
    </source>
</evidence>
<keyword evidence="12" id="KW-0966">Cell projection</keyword>
<dbReference type="InterPro" id="IPR053967">
    <property type="entry name" value="LlgE_F_G-like_D1"/>
</dbReference>
<comment type="subunit">
    <text evidence="5 8">The basal body constitutes a major portion of the flagellar organelle and consists of four rings (L,P,S, and M) mounted on a central rod. The rod consists of about 26 subunits of FlgG in the distal portion, and FlgB, FlgC and FlgF are thought to build up the proximal portion of the rod with about 6 subunits each.</text>
</comment>
<dbReference type="Pfam" id="PF22692">
    <property type="entry name" value="LlgE_F_G_D1"/>
    <property type="match status" value="1"/>
</dbReference>
<dbReference type="PROSITE" id="PS00588">
    <property type="entry name" value="FLAGELLA_BB_ROD"/>
    <property type="match status" value="1"/>
</dbReference>
<keyword evidence="12" id="KW-0282">Flagellum</keyword>
<dbReference type="InterPro" id="IPR037925">
    <property type="entry name" value="FlgE/F/G-like"/>
</dbReference>
<feature type="domain" description="Flagellar basal body rod protein N-terminal" evidence="9">
    <location>
        <begin position="8"/>
        <end position="35"/>
    </location>
</feature>
<dbReference type="InterPro" id="IPR010930">
    <property type="entry name" value="Flg_bb/hook_C_dom"/>
</dbReference>
<dbReference type="RefSeq" id="WP_087112102.1">
    <property type="nucleotide sequence ID" value="NZ_CBCSCN010000010.1"/>
</dbReference>
<dbReference type="AlphaFoldDB" id="A0A1X7AN06"/>
<dbReference type="InterPro" id="IPR020013">
    <property type="entry name" value="Flagellar_FlgE/F/G"/>
</dbReference>
<dbReference type="OrthoDB" id="9804559at2"/>
<reference evidence="12 13" key="1">
    <citation type="submission" date="2017-03" db="EMBL/GenBank/DDBJ databases">
        <authorList>
            <person name="Afonso C.L."/>
            <person name="Miller P.J."/>
            <person name="Scott M.A."/>
            <person name="Spackman E."/>
            <person name="Goraichik I."/>
            <person name="Dimitrov K.M."/>
            <person name="Suarez D.L."/>
            <person name="Swayne D.E."/>
        </authorList>
    </citation>
    <scope>NUCLEOTIDE SEQUENCE [LARGE SCALE GENOMIC DNA]</scope>
    <source>
        <strain evidence="12">SB41UT1</strain>
    </source>
</reference>
<dbReference type="PANTHER" id="PTHR30435:SF19">
    <property type="entry name" value="FLAGELLAR BASAL-BODY ROD PROTEIN FLGG"/>
    <property type="match status" value="1"/>
</dbReference>
<evidence type="ECO:0000256" key="6">
    <source>
        <dbReference type="ARBA" id="ARBA00032912"/>
    </source>
</evidence>
<feature type="domain" description="Flagellar basal-body/hook protein C-terminal" evidence="10">
    <location>
        <begin position="216"/>
        <end position="259"/>
    </location>
</feature>
<dbReference type="InterPro" id="IPR001444">
    <property type="entry name" value="Flag_bb_rod_N"/>
</dbReference>
<evidence type="ECO:0000313" key="12">
    <source>
        <dbReference type="EMBL" id="SMA49655.1"/>
    </source>
</evidence>
<evidence type="ECO:0000313" key="13">
    <source>
        <dbReference type="Proteomes" id="UP000196573"/>
    </source>
</evidence>
<evidence type="ECO:0000259" key="10">
    <source>
        <dbReference type="Pfam" id="PF06429"/>
    </source>
</evidence>
<dbReference type="GO" id="GO:0071978">
    <property type="term" value="P:bacterial-type flagellum-dependent swarming motility"/>
    <property type="evidence" value="ECO:0007669"/>
    <property type="project" value="TreeGrafter"/>
</dbReference>
<evidence type="ECO:0000256" key="2">
    <source>
        <dbReference type="ARBA" id="ARBA00009677"/>
    </source>
</evidence>
<comment type="subcellular location">
    <subcellularLocation>
        <location evidence="1 8">Bacterial flagellum basal body</location>
    </subcellularLocation>
</comment>
<keyword evidence="4 8" id="KW-0975">Bacterial flagellum</keyword>
<gene>
    <name evidence="12" type="primary">flgG_2</name>
    <name evidence="12" type="ORF">EHSB41UT_03437</name>
</gene>
<dbReference type="EMBL" id="FWPT01000008">
    <property type="protein sequence ID" value="SMA49655.1"/>
    <property type="molecule type" value="Genomic_DNA"/>
</dbReference>
<evidence type="ECO:0000256" key="5">
    <source>
        <dbReference type="ARBA" id="ARBA00025933"/>
    </source>
</evidence>
<evidence type="ECO:0000256" key="8">
    <source>
        <dbReference type="RuleBase" id="RU362116"/>
    </source>
</evidence>
<comment type="similarity">
    <text evidence="2 8">Belongs to the flagella basal body rod proteins family.</text>
</comment>
<dbReference type="SUPFAM" id="SSF117143">
    <property type="entry name" value="Flagellar hook protein flgE"/>
    <property type="match status" value="1"/>
</dbReference>
<evidence type="ECO:0000259" key="9">
    <source>
        <dbReference type="Pfam" id="PF00460"/>
    </source>
</evidence>
<keyword evidence="12" id="KW-0969">Cilium</keyword>
<evidence type="ECO:0000256" key="3">
    <source>
        <dbReference type="ARBA" id="ARBA00017948"/>
    </source>
</evidence>
<proteinExistence type="inferred from homology"/>
<accession>A0A1X7AN06</accession>
<sequence length="261" mass="27557">MHASLWISQTGITAQNAELSAISNNLANINTVGFKADNVVFEDLFYQVQKQPGSDNTAENQNPTGLQLGTGVRVVGTHKDFSTGSFQTTTNQLDMAIVGQGFFQVQMPDGSNAYTRNGQFQRSAEGEIVTAQGMVLAPGIEIPVEATNISIGQDGTVSASVGGEAEPQVLGQVNVVNFVNPAGLNALGQNLFAETASSGMPIESVPGEDGAGSIRQYSLEASNVNMVEEMVSMVTAQRAYEMNTKVLAAADEMLKYANQVL</sequence>
<dbReference type="Proteomes" id="UP000196573">
    <property type="component" value="Unassembled WGS sequence"/>
</dbReference>
<dbReference type="InterPro" id="IPR019776">
    <property type="entry name" value="Flagellar_basal_body_rod_CS"/>
</dbReference>
<dbReference type="Pfam" id="PF00460">
    <property type="entry name" value="Flg_bb_rod"/>
    <property type="match status" value="1"/>
</dbReference>
<dbReference type="Pfam" id="PF06429">
    <property type="entry name" value="Flg_bbr_C"/>
    <property type="match status" value="1"/>
</dbReference>
<dbReference type="NCBIfam" id="TIGR02488">
    <property type="entry name" value="flgG_G_neg"/>
    <property type="match status" value="1"/>
</dbReference>
<dbReference type="NCBIfam" id="TIGR03506">
    <property type="entry name" value="FlgEFG_subfam"/>
    <property type="match status" value="2"/>
</dbReference>
<dbReference type="InterPro" id="IPR012834">
    <property type="entry name" value="FlgG_G_neg"/>
</dbReference>
<feature type="domain" description="Flagellar hook protein FlgE/F/G-like D1" evidence="11">
    <location>
        <begin position="96"/>
        <end position="159"/>
    </location>
</feature>
<dbReference type="GO" id="GO:0009426">
    <property type="term" value="C:bacterial-type flagellum basal body, distal rod"/>
    <property type="evidence" value="ECO:0007669"/>
    <property type="project" value="UniProtKB-UniRule"/>
</dbReference>